<name>A0A6I6C6N2_9MOLU</name>
<dbReference type="RefSeq" id="WP_156006226.1">
    <property type="nucleotide sequence ID" value="NZ_CP046276.1"/>
</dbReference>
<reference evidence="1 2" key="1">
    <citation type="submission" date="2019-11" db="EMBL/GenBank/DDBJ databases">
        <title>Complete genome sequence of Spiroplasma tabanidicola TAUS-1 (DSM 22603).</title>
        <authorList>
            <person name="Huang C.-T."/>
            <person name="Lin Y.-C."/>
            <person name="Kuo C.-H."/>
        </authorList>
    </citation>
    <scope>NUCLEOTIDE SEQUENCE [LARGE SCALE GENOMIC DNA]</scope>
    <source>
        <strain evidence="1 2">TAUS-1</strain>
    </source>
</reference>
<organism evidence="1 2">
    <name type="scientific">Spiroplasma tabanidicola</name>
    <dbReference type="NCBI Taxonomy" id="324079"/>
    <lineage>
        <taxon>Bacteria</taxon>
        <taxon>Bacillati</taxon>
        <taxon>Mycoplasmatota</taxon>
        <taxon>Mollicutes</taxon>
        <taxon>Entomoplasmatales</taxon>
        <taxon>Spiroplasmataceae</taxon>
        <taxon>Spiroplasma</taxon>
    </lineage>
</organism>
<evidence type="ECO:0000313" key="2">
    <source>
        <dbReference type="Proteomes" id="UP000424468"/>
    </source>
</evidence>
<dbReference type="KEGG" id="stab:STABA_v1c04870"/>
<dbReference type="Proteomes" id="UP000424468">
    <property type="component" value="Chromosome"/>
</dbReference>
<dbReference type="AlphaFoldDB" id="A0A6I6C6N2"/>
<dbReference type="EMBL" id="CP046276">
    <property type="protein sequence ID" value="QGS51850.1"/>
    <property type="molecule type" value="Genomic_DNA"/>
</dbReference>
<sequence>MYLVSNAINISMYGLTNYEEFFEETFAKWQTTYIVYTEYSLNNFKKETDNDQCLKKMMK</sequence>
<proteinExistence type="predicted"/>
<gene>
    <name evidence="1" type="ORF">STABA_v1c04870</name>
</gene>
<evidence type="ECO:0000313" key="1">
    <source>
        <dbReference type="EMBL" id="QGS51850.1"/>
    </source>
</evidence>
<keyword evidence="2" id="KW-1185">Reference proteome</keyword>
<protein>
    <submittedName>
        <fullName evidence="1">Uncharacterized protein</fullName>
    </submittedName>
</protein>
<accession>A0A6I6C6N2</accession>